<feature type="region of interest" description="Disordered" evidence="1">
    <location>
        <begin position="89"/>
        <end position="142"/>
    </location>
</feature>
<feature type="region of interest" description="Disordered" evidence="1">
    <location>
        <begin position="1"/>
        <end position="41"/>
    </location>
</feature>
<evidence type="ECO:0000313" key="3">
    <source>
        <dbReference type="Proteomes" id="UP000013827"/>
    </source>
</evidence>
<dbReference type="Proteomes" id="UP000013827">
    <property type="component" value="Unassembled WGS sequence"/>
</dbReference>
<reference evidence="2" key="2">
    <citation type="submission" date="2024-10" db="UniProtKB">
        <authorList>
            <consortium name="EnsemblProtists"/>
        </authorList>
    </citation>
    <scope>IDENTIFICATION</scope>
</reference>
<protein>
    <submittedName>
        <fullName evidence="2">Uncharacterized protein</fullName>
    </submittedName>
</protein>
<sequence>RSLGAGRPSRGGGPRPGGDGARLPQPREARRPRHRLRHRRARGARALALRLRGAQLHRGGLQGLPVLLRAAAPPARARGGRAARRGALAHLPRARQLDAAAAARPLQRRRRQGAAGREQPRLRAAARAALARARVAPPPAHP</sequence>
<evidence type="ECO:0000313" key="2">
    <source>
        <dbReference type="EnsemblProtists" id="EOD25175"/>
    </source>
</evidence>
<dbReference type="EnsemblProtists" id="EOD25175">
    <property type="protein sequence ID" value="EOD25175"/>
    <property type="gene ID" value="EMIHUDRAFT_354271"/>
</dbReference>
<dbReference type="PaxDb" id="2903-EOD25175"/>
<reference evidence="3" key="1">
    <citation type="journal article" date="2013" name="Nature">
        <title>Pan genome of the phytoplankton Emiliania underpins its global distribution.</title>
        <authorList>
            <person name="Read B.A."/>
            <person name="Kegel J."/>
            <person name="Klute M.J."/>
            <person name="Kuo A."/>
            <person name="Lefebvre S.C."/>
            <person name="Maumus F."/>
            <person name="Mayer C."/>
            <person name="Miller J."/>
            <person name="Monier A."/>
            <person name="Salamov A."/>
            <person name="Young J."/>
            <person name="Aguilar M."/>
            <person name="Claverie J.M."/>
            <person name="Frickenhaus S."/>
            <person name="Gonzalez K."/>
            <person name="Herman E.K."/>
            <person name="Lin Y.C."/>
            <person name="Napier J."/>
            <person name="Ogata H."/>
            <person name="Sarno A.F."/>
            <person name="Shmutz J."/>
            <person name="Schroeder D."/>
            <person name="de Vargas C."/>
            <person name="Verret F."/>
            <person name="von Dassow P."/>
            <person name="Valentin K."/>
            <person name="Van de Peer Y."/>
            <person name="Wheeler G."/>
            <person name="Dacks J.B."/>
            <person name="Delwiche C.F."/>
            <person name="Dyhrman S.T."/>
            <person name="Glockner G."/>
            <person name="John U."/>
            <person name="Richards T."/>
            <person name="Worden A.Z."/>
            <person name="Zhang X."/>
            <person name="Grigoriev I.V."/>
            <person name="Allen A.E."/>
            <person name="Bidle K."/>
            <person name="Borodovsky M."/>
            <person name="Bowler C."/>
            <person name="Brownlee C."/>
            <person name="Cock J.M."/>
            <person name="Elias M."/>
            <person name="Gladyshev V.N."/>
            <person name="Groth M."/>
            <person name="Guda C."/>
            <person name="Hadaegh A."/>
            <person name="Iglesias-Rodriguez M.D."/>
            <person name="Jenkins J."/>
            <person name="Jones B.M."/>
            <person name="Lawson T."/>
            <person name="Leese F."/>
            <person name="Lindquist E."/>
            <person name="Lobanov A."/>
            <person name="Lomsadze A."/>
            <person name="Malik S.B."/>
            <person name="Marsh M.E."/>
            <person name="Mackinder L."/>
            <person name="Mock T."/>
            <person name="Mueller-Roeber B."/>
            <person name="Pagarete A."/>
            <person name="Parker M."/>
            <person name="Probert I."/>
            <person name="Quesneville H."/>
            <person name="Raines C."/>
            <person name="Rensing S.A."/>
            <person name="Riano-Pachon D.M."/>
            <person name="Richier S."/>
            <person name="Rokitta S."/>
            <person name="Shiraiwa Y."/>
            <person name="Soanes D.M."/>
            <person name="van der Giezen M."/>
            <person name="Wahlund T.M."/>
            <person name="Williams B."/>
            <person name="Wilson W."/>
            <person name="Wolfe G."/>
            <person name="Wurch L.L."/>
        </authorList>
    </citation>
    <scope>NUCLEOTIDE SEQUENCE</scope>
</reference>
<dbReference type="HOGENOM" id="CLU_1820855_0_0_1"/>
<dbReference type="AlphaFoldDB" id="A0A0D3JNU0"/>
<name>A0A0D3JNU0_EMIH1</name>
<accession>A0A0D3JNU0</accession>
<proteinExistence type="predicted"/>
<organism evidence="2 3">
    <name type="scientific">Emiliania huxleyi (strain CCMP1516)</name>
    <dbReference type="NCBI Taxonomy" id="280463"/>
    <lineage>
        <taxon>Eukaryota</taxon>
        <taxon>Haptista</taxon>
        <taxon>Haptophyta</taxon>
        <taxon>Prymnesiophyceae</taxon>
        <taxon>Isochrysidales</taxon>
        <taxon>Noelaerhabdaceae</taxon>
        <taxon>Emiliania</taxon>
    </lineage>
</organism>
<evidence type="ECO:0000256" key="1">
    <source>
        <dbReference type="SAM" id="MobiDB-lite"/>
    </source>
</evidence>
<dbReference type="GeneID" id="17270721"/>
<keyword evidence="3" id="KW-1185">Reference proteome</keyword>
<feature type="compositionally biased region" description="Gly residues" evidence="1">
    <location>
        <begin position="9"/>
        <end position="20"/>
    </location>
</feature>
<feature type="compositionally biased region" description="Low complexity" evidence="1">
    <location>
        <begin position="113"/>
        <end position="135"/>
    </location>
</feature>
<feature type="compositionally biased region" description="Basic residues" evidence="1">
    <location>
        <begin position="30"/>
        <end position="41"/>
    </location>
</feature>
<dbReference type="KEGG" id="ehx:EMIHUDRAFT_354271"/>
<dbReference type="RefSeq" id="XP_005777604.1">
    <property type="nucleotide sequence ID" value="XM_005777547.1"/>
</dbReference>